<evidence type="ECO:0000256" key="1">
    <source>
        <dbReference type="SAM" id="MobiDB-lite"/>
    </source>
</evidence>
<dbReference type="PANTHER" id="PTHR45691:SF6">
    <property type="entry name" value="PROTEIN DIAPHANOUS"/>
    <property type="match status" value="1"/>
</dbReference>
<feature type="compositionally biased region" description="Polar residues" evidence="1">
    <location>
        <begin position="640"/>
        <end position="661"/>
    </location>
</feature>
<sequence length="1146" mass="120939">MDDLYRNAWSDQAERMLPDVKPALSSTSWLSPTLALSEEEADLATPSWSTGTGIHWNEPSENSGISWTQTDTDAGWGASTYEGIQLGGPAEREESPPPSTAEADAETQAEIQAQAETETEIEKRETTVSIPQSPKVSAVSDVEPSSPHSPAEIQLPPSVVSSPAFGTLSLPPDQDGFGTFASAISPDEETALALEESEINADAWGSAWATRTDAAESTEEPVDEWETARRLRAKQDRRVPPEVLASILSECDSFVRDAWPTSENGDAEDEEGRKEDWQRGMESVEGLESFVQTFLPPLTLQPPVHFGKTEVAKRMATSVRLTKNMALTKGSPMSHYLAAKGSIAWEVAVKSRKEITEDDVPLGWRILEKEPSHEVAFDANKGKKRASKIFSFWGRKDSSVAHSRTSSQTTSVSQSEAAHSPIIGETDSRRTSHDTVEPTANASMDKIASPVQVSSPASQSTPSASTSAAQSPPPTMSSYSTAPEPQFDQAEVPSPPLPSAVSRFLNRFSRHRSATAPLSSQGSLALSSDDLEFLSDIVPSASDGNDDDFITSLRALPNTVKPTPLPPMLPPPPPAPRRTASPVSRSGSAAPGTQPALDDFDSFFDCLDSGASANGKEVSLSPLNGTAPLKPAFAAVLQPTRPSTPSVSLMPGDSNTPEKSTSPPPLADISTKQPFQPFFLPSPPSSRSHTPIAATGIRSGIPPPIQTMPINAQAKAQADASFGDRAPPPPISRPRSTSIVSTAPSEEIRSPSTPGSARPLAELYPNAYRASAASRSFVLPPPPPPPSRAQILPPPLAPPPPGPSLSRKTTALNIFDNDDFSDYLSSSASSTSEPVLQPVLASTPRVSTPVSTPSSTIPGSAAPVLAPHPVLPGPSSKPPRLSLASTSNFAAFDDDEFSDFHSSAASAHPSTSCDTPLFSEYQSSSSSAIHRSDSSKQFDSPTLDDRFASEKAFLTPGKTVGFDVSSASPMLSTPSPPKPISKTESISPISPQKLAEPQPQQAAVGTVSNLTRAASLKRTLNLMERAAAHPGRWPAPPSPLPEAIPAPPPGPGTLARVDLLGDEWHTKDGPSPSVPALPNAINPSSSATGLGIDSKPTSPLPLFHSQSVRSASKSDVLATRPATTTPLNASRNGRLSAQDLLFFEGL</sequence>
<feature type="compositionally biased region" description="Low complexity" evidence="1">
    <location>
        <begin position="980"/>
        <end position="991"/>
    </location>
</feature>
<feature type="compositionally biased region" description="Pro residues" evidence="1">
    <location>
        <begin position="563"/>
        <end position="576"/>
    </location>
</feature>
<feature type="region of interest" description="Disordered" evidence="1">
    <location>
        <begin position="1063"/>
        <end position="1131"/>
    </location>
</feature>
<feature type="compositionally biased region" description="Basic and acidic residues" evidence="1">
    <location>
        <begin position="426"/>
        <end position="436"/>
    </location>
</feature>
<dbReference type="GO" id="GO:0030041">
    <property type="term" value="P:actin filament polymerization"/>
    <property type="evidence" value="ECO:0007669"/>
    <property type="project" value="TreeGrafter"/>
</dbReference>
<feature type="compositionally biased region" description="Pro residues" evidence="1">
    <location>
        <begin position="779"/>
        <end position="803"/>
    </location>
</feature>
<feature type="region of interest" description="Disordered" evidence="1">
    <location>
        <begin position="963"/>
        <end position="1002"/>
    </location>
</feature>
<feature type="compositionally biased region" description="Polar residues" evidence="1">
    <location>
        <begin position="1104"/>
        <end position="1113"/>
    </location>
</feature>
<keyword evidence="3" id="KW-1185">Reference proteome</keyword>
<feature type="compositionally biased region" description="Polar residues" evidence="1">
    <location>
        <begin position="1121"/>
        <end position="1131"/>
    </location>
</feature>
<dbReference type="Proteomes" id="UP000076871">
    <property type="component" value="Unassembled WGS sequence"/>
</dbReference>
<reference evidence="2 3" key="1">
    <citation type="journal article" date="2016" name="Mol. Biol. Evol.">
        <title>Comparative Genomics of Early-Diverging Mushroom-Forming Fungi Provides Insights into the Origins of Lignocellulose Decay Capabilities.</title>
        <authorList>
            <person name="Nagy L.G."/>
            <person name="Riley R."/>
            <person name="Tritt A."/>
            <person name="Adam C."/>
            <person name="Daum C."/>
            <person name="Floudas D."/>
            <person name="Sun H."/>
            <person name="Yadav J.S."/>
            <person name="Pangilinan J."/>
            <person name="Larsson K.H."/>
            <person name="Matsuura K."/>
            <person name="Barry K."/>
            <person name="Labutti K."/>
            <person name="Kuo R."/>
            <person name="Ohm R.A."/>
            <person name="Bhattacharya S.S."/>
            <person name="Shirouzu T."/>
            <person name="Yoshinaga Y."/>
            <person name="Martin F.M."/>
            <person name="Grigoriev I.V."/>
            <person name="Hibbett D.S."/>
        </authorList>
    </citation>
    <scope>NUCLEOTIDE SEQUENCE [LARGE SCALE GENOMIC DNA]</scope>
    <source>
        <strain evidence="2 3">93-53</strain>
    </source>
</reference>
<feature type="region of interest" description="Disordered" evidence="1">
    <location>
        <begin position="400"/>
        <end position="498"/>
    </location>
</feature>
<dbReference type="GO" id="GO:0005884">
    <property type="term" value="C:actin filament"/>
    <property type="evidence" value="ECO:0007669"/>
    <property type="project" value="TreeGrafter"/>
</dbReference>
<name>A0A165GA30_9APHY</name>
<organism evidence="2 3">
    <name type="scientific">Laetiporus sulphureus 93-53</name>
    <dbReference type="NCBI Taxonomy" id="1314785"/>
    <lineage>
        <taxon>Eukaryota</taxon>
        <taxon>Fungi</taxon>
        <taxon>Dikarya</taxon>
        <taxon>Basidiomycota</taxon>
        <taxon>Agaricomycotina</taxon>
        <taxon>Agaricomycetes</taxon>
        <taxon>Polyporales</taxon>
        <taxon>Laetiporus</taxon>
    </lineage>
</organism>
<dbReference type="AlphaFoldDB" id="A0A165GA30"/>
<feature type="compositionally biased region" description="Low complexity" evidence="1">
    <location>
        <begin position="733"/>
        <end position="742"/>
    </location>
</feature>
<gene>
    <name evidence="2" type="ORF">LAESUDRAFT_810336</name>
</gene>
<feature type="compositionally biased region" description="Low complexity" evidence="1">
    <location>
        <begin position="448"/>
        <end position="470"/>
    </location>
</feature>
<feature type="region of interest" description="Disordered" evidence="1">
    <location>
        <begin position="204"/>
        <end position="233"/>
    </location>
</feature>
<dbReference type="InParanoid" id="A0A165GA30"/>
<protein>
    <submittedName>
        <fullName evidence="2">Uncharacterized protein</fullName>
    </submittedName>
</protein>
<evidence type="ECO:0000313" key="3">
    <source>
        <dbReference type="Proteomes" id="UP000076871"/>
    </source>
</evidence>
<feature type="compositionally biased region" description="Low complexity" evidence="1">
    <location>
        <begin position="100"/>
        <end position="116"/>
    </location>
</feature>
<dbReference type="PANTHER" id="PTHR45691">
    <property type="entry name" value="PROTEIN DIAPHANOUS"/>
    <property type="match status" value="1"/>
</dbReference>
<dbReference type="RefSeq" id="XP_040767791.1">
    <property type="nucleotide sequence ID" value="XM_040914207.1"/>
</dbReference>
<dbReference type="STRING" id="1314785.A0A165GA30"/>
<feature type="compositionally biased region" description="Low complexity" evidence="1">
    <location>
        <begin position="403"/>
        <end position="415"/>
    </location>
</feature>
<accession>A0A165GA30</accession>
<feature type="compositionally biased region" description="Polar residues" evidence="1">
    <location>
        <begin position="59"/>
        <end position="72"/>
    </location>
</feature>
<feature type="compositionally biased region" description="Low complexity" evidence="1">
    <location>
        <begin position="842"/>
        <end position="868"/>
    </location>
</feature>
<dbReference type="InterPro" id="IPR051412">
    <property type="entry name" value="Formin_Homology_Diaphanous_sf"/>
</dbReference>
<dbReference type="GeneID" id="63831235"/>
<feature type="region of interest" description="Disordered" evidence="1">
    <location>
        <begin position="41"/>
        <end position="181"/>
    </location>
</feature>
<evidence type="ECO:0000313" key="2">
    <source>
        <dbReference type="EMBL" id="KZT10051.1"/>
    </source>
</evidence>
<feature type="compositionally biased region" description="Acidic residues" evidence="1">
    <location>
        <begin position="216"/>
        <end position="225"/>
    </location>
</feature>
<dbReference type="EMBL" id="KV427610">
    <property type="protein sequence ID" value="KZT10051.1"/>
    <property type="molecule type" value="Genomic_DNA"/>
</dbReference>
<dbReference type="OrthoDB" id="3262497at2759"/>
<feature type="region of interest" description="Disordered" evidence="1">
    <location>
        <begin position="556"/>
        <end position="595"/>
    </location>
</feature>
<feature type="region of interest" description="Disordered" evidence="1">
    <location>
        <begin position="775"/>
        <end position="809"/>
    </location>
</feature>
<feature type="region of interest" description="Disordered" evidence="1">
    <location>
        <begin position="640"/>
        <end position="760"/>
    </location>
</feature>
<proteinExistence type="predicted"/>
<feature type="region of interest" description="Disordered" evidence="1">
    <location>
        <begin position="842"/>
        <end position="882"/>
    </location>
</feature>